<dbReference type="Proteomes" id="UP001596549">
    <property type="component" value="Unassembled WGS sequence"/>
</dbReference>
<dbReference type="SUPFAM" id="SSF53597">
    <property type="entry name" value="Dihydrofolate reductase-like"/>
    <property type="match status" value="1"/>
</dbReference>
<keyword evidence="3" id="KW-1185">Reference proteome</keyword>
<dbReference type="PANTHER" id="PTHR38011">
    <property type="entry name" value="DIHYDROFOLATE REDUCTASE FAMILY PROTEIN (AFU_ORTHOLOGUE AFUA_8G06820)"/>
    <property type="match status" value="1"/>
</dbReference>
<evidence type="ECO:0000313" key="2">
    <source>
        <dbReference type="EMBL" id="MFC7372569.1"/>
    </source>
</evidence>
<dbReference type="InterPro" id="IPR024072">
    <property type="entry name" value="DHFR-like_dom_sf"/>
</dbReference>
<evidence type="ECO:0000313" key="3">
    <source>
        <dbReference type="Proteomes" id="UP001596549"/>
    </source>
</evidence>
<dbReference type="RefSeq" id="WP_379750150.1">
    <property type="nucleotide sequence ID" value="NZ_JBHTCP010000044.1"/>
</dbReference>
<feature type="domain" description="Bacterial bifunctional deaminase-reductase C-terminal" evidence="1">
    <location>
        <begin position="3"/>
        <end position="171"/>
    </location>
</feature>
<dbReference type="Pfam" id="PF01872">
    <property type="entry name" value="RibD_C"/>
    <property type="match status" value="1"/>
</dbReference>
<gene>
    <name evidence="2" type="ORF">ACFQPF_12900</name>
</gene>
<reference evidence="3" key="1">
    <citation type="journal article" date="2019" name="Int. J. Syst. Evol. Microbiol.">
        <title>The Global Catalogue of Microorganisms (GCM) 10K type strain sequencing project: providing services to taxonomists for standard genome sequencing and annotation.</title>
        <authorList>
            <consortium name="The Broad Institute Genomics Platform"/>
            <consortium name="The Broad Institute Genome Sequencing Center for Infectious Disease"/>
            <person name="Wu L."/>
            <person name="Ma J."/>
        </authorList>
    </citation>
    <scope>NUCLEOTIDE SEQUENCE [LARGE SCALE GENOMIC DNA]</scope>
    <source>
        <strain evidence="3">NBRC 106396</strain>
    </source>
</reference>
<comment type="caution">
    <text evidence="2">The sequence shown here is derived from an EMBL/GenBank/DDBJ whole genome shotgun (WGS) entry which is preliminary data.</text>
</comment>
<dbReference type="PANTHER" id="PTHR38011:SF11">
    <property type="entry name" value="2,5-DIAMINO-6-RIBOSYLAMINO-4(3H)-PYRIMIDINONE 5'-PHOSPHATE REDUCTASE"/>
    <property type="match status" value="1"/>
</dbReference>
<name>A0ABW2NT86_9BACL</name>
<organism evidence="2 3">
    <name type="scientific">Fictibacillus iocasae</name>
    <dbReference type="NCBI Taxonomy" id="2715437"/>
    <lineage>
        <taxon>Bacteria</taxon>
        <taxon>Bacillati</taxon>
        <taxon>Bacillota</taxon>
        <taxon>Bacilli</taxon>
        <taxon>Bacillales</taxon>
        <taxon>Fictibacillaceae</taxon>
        <taxon>Fictibacillus</taxon>
    </lineage>
</organism>
<proteinExistence type="predicted"/>
<protein>
    <submittedName>
        <fullName evidence="2">Dihydrofolate reductase family protein</fullName>
    </submittedName>
</protein>
<dbReference type="Gene3D" id="3.40.430.10">
    <property type="entry name" value="Dihydrofolate Reductase, subunit A"/>
    <property type="match status" value="1"/>
</dbReference>
<dbReference type="EMBL" id="JBHTCP010000044">
    <property type="protein sequence ID" value="MFC7372569.1"/>
    <property type="molecule type" value="Genomic_DNA"/>
</dbReference>
<sequence length="180" mass="20147">MAKLIYHVATTLDNFIADVNRDAGSSIFMDEGDHVTDFIHDTQQYDAVLMGGKTYEYGFQFGLKPGEPSPFPLKQYIFSSTMQFDSNDQVELIKNDATDFIRNLKNKEDGKLWLCGGGELAGSLIEHQLIDQLILKVNPIIIGDGIPLFGSSKPRLNLELVSLKYYSNGVVKPTYNIIYS</sequence>
<dbReference type="InterPro" id="IPR002734">
    <property type="entry name" value="RibDG_C"/>
</dbReference>
<evidence type="ECO:0000259" key="1">
    <source>
        <dbReference type="Pfam" id="PF01872"/>
    </source>
</evidence>
<dbReference type="InterPro" id="IPR050765">
    <property type="entry name" value="Riboflavin_Biosynth_HTPR"/>
</dbReference>
<accession>A0ABW2NT86</accession>